<keyword evidence="3" id="KW-0812">Transmembrane</keyword>
<dbReference type="InterPro" id="IPR001791">
    <property type="entry name" value="Laminin_G"/>
</dbReference>
<gene>
    <name evidence="13" type="ORF">Baya_4003</name>
</gene>
<dbReference type="PROSITE" id="PS50026">
    <property type="entry name" value="EGF_3"/>
    <property type="match status" value="2"/>
</dbReference>
<proteinExistence type="predicted"/>
<dbReference type="SMART" id="SM00282">
    <property type="entry name" value="LamG"/>
    <property type="match status" value="3"/>
</dbReference>
<feature type="domain" description="EGF-like" evidence="12">
    <location>
        <begin position="664"/>
        <end position="701"/>
    </location>
</feature>
<dbReference type="Gene3D" id="2.60.120.200">
    <property type="match status" value="4"/>
</dbReference>
<protein>
    <submittedName>
        <fullName evidence="13">Neurexin-2</fullName>
    </submittedName>
</protein>
<feature type="domain" description="EGF-like" evidence="12">
    <location>
        <begin position="266"/>
        <end position="303"/>
    </location>
</feature>
<evidence type="ECO:0000256" key="7">
    <source>
        <dbReference type="ARBA" id="ARBA00023136"/>
    </source>
</evidence>
<keyword evidence="6" id="KW-1133">Transmembrane helix</keyword>
<accession>A0A556TX83</accession>
<evidence type="ECO:0000256" key="10">
    <source>
        <dbReference type="PROSITE-ProRule" id="PRU00076"/>
    </source>
</evidence>
<dbReference type="FunFam" id="2.60.120.200:FF:000005">
    <property type="entry name" value="neurexin-1 isoform X1"/>
    <property type="match status" value="1"/>
</dbReference>
<keyword evidence="7" id="KW-0472">Membrane</keyword>
<sequence length="735" mass="81218">MLGSDDYFYVGGSPNTADLPGSPVSNNFMGCLKNVVYTNNEFRLELSRLAELRDPKVTLHGELTFRCENVAALDPISFDTSAAYVSLPHWSGKKTGSISFDFRSTEPSGLLLFSHGQMQGSPEQRLRGDFFAMELLDGFLYLLMDMGSGSIKIKASNKRVNDGEWCHVDFQREGRKGSISVNGRSMPFSTNEGSEILDLDGEMYLGGLPEESKALPLPPEVWTASLRLGFVGCMRDMFVDGQSRDLRRLAELQSSPGVSVSCTRETHRRCSTEPCSHGGHCNEGWNRYVCDCTGTGYLGPNCETESTVLSYDGSMFLKVLMPRAMHTEAEDVSLRFMSQRAYGLLMATTSSESADTLRLELDGGKVKLTVNLGKGPETLNAGHKLNDNEWHSVKVVRRGKSLQLSVDNVTVEGQMSGAHTQLEFHHIETGIMTERRFISVMPSNFIGHLQGLSFNGVPYLDQCKNGDISYCELNARFGMRRIVAKPVSFRTRGSYLALSTLQAYTSMHLFFQFKTTSPDGLLLFNSGDGSDFIVVELVKGYIHYVFDLGNGPSLMKGNSDKPLNDNQWHNVVVSRDDNNVHTLKIDSRTVTQHSNGARNLDLKGELYIGGVGKSMYNTLPKLIASRDGYQGCLASLDLNGRLPDLISDALHKVGQVEKGCDAGPGTTCSEDSCSHQGVCLQQWEGFTCDCTMTTYSGPRCSDREYFLQFKSRCSLSHNTDTANWRRVLAPGLSHF</sequence>
<evidence type="ECO:0000313" key="14">
    <source>
        <dbReference type="Proteomes" id="UP000319801"/>
    </source>
</evidence>
<keyword evidence="2 10" id="KW-0245">EGF-like domain</keyword>
<dbReference type="InterPro" id="IPR013320">
    <property type="entry name" value="ConA-like_dom_sf"/>
</dbReference>
<keyword evidence="14" id="KW-1185">Reference proteome</keyword>
<dbReference type="PANTHER" id="PTHR15036">
    <property type="entry name" value="PIKACHURIN-LIKE PROTEIN"/>
    <property type="match status" value="1"/>
</dbReference>
<dbReference type="GO" id="GO:0046872">
    <property type="term" value="F:metal ion binding"/>
    <property type="evidence" value="ECO:0007669"/>
    <property type="project" value="UniProtKB-KW"/>
</dbReference>
<comment type="function">
    <text evidence="9">Neuronal cell surface protein that may be involved in cell recognition and cell adhesion.</text>
</comment>
<dbReference type="OrthoDB" id="6275838at2759"/>
<organism evidence="13 14">
    <name type="scientific">Bagarius yarrelli</name>
    <name type="common">Goonch</name>
    <name type="synonym">Bagrus yarrelli</name>
    <dbReference type="NCBI Taxonomy" id="175774"/>
    <lineage>
        <taxon>Eukaryota</taxon>
        <taxon>Metazoa</taxon>
        <taxon>Chordata</taxon>
        <taxon>Craniata</taxon>
        <taxon>Vertebrata</taxon>
        <taxon>Euteleostomi</taxon>
        <taxon>Actinopterygii</taxon>
        <taxon>Neopterygii</taxon>
        <taxon>Teleostei</taxon>
        <taxon>Ostariophysi</taxon>
        <taxon>Siluriformes</taxon>
        <taxon>Sisoridae</taxon>
        <taxon>Sisorinae</taxon>
        <taxon>Bagarius</taxon>
    </lineage>
</organism>
<dbReference type="Gene3D" id="2.10.25.10">
    <property type="entry name" value="Laminin"/>
    <property type="match status" value="2"/>
</dbReference>
<evidence type="ECO:0000256" key="5">
    <source>
        <dbReference type="ARBA" id="ARBA00022737"/>
    </source>
</evidence>
<dbReference type="SUPFAM" id="SSF49899">
    <property type="entry name" value="Concanavalin A-like lectins/glucanases"/>
    <property type="match status" value="4"/>
</dbReference>
<dbReference type="CDD" id="cd00054">
    <property type="entry name" value="EGF_CA"/>
    <property type="match status" value="1"/>
</dbReference>
<dbReference type="Pfam" id="PF02210">
    <property type="entry name" value="Laminin_G_2"/>
    <property type="match status" value="3"/>
</dbReference>
<feature type="domain" description="Laminin G" evidence="11">
    <location>
        <begin position="74"/>
        <end position="262"/>
    </location>
</feature>
<evidence type="ECO:0000259" key="11">
    <source>
        <dbReference type="PROSITE" id="PS50025"/>
    </source>
</evidence>
<dbReference type="FunFam" id="2.10.25.10:FF:000015">
    <property type="entry name" value="neurexin-1 isoform X1"/>
    <property type="match status" value="1"/>
</dbReference>
<evidence type="ECO:0000256" key="6">
    <source>
        <dbReference type="ARBA" id="ARBA00022989"/>
    </source>
</evidence>
<evidence type="ECO:0000256" key="8">
    <source>
        <dbReference type="ARBA" id="ARBA00023157"/>
    </source>
</evidence>
<dbReference type="FunFam" id="2.60.120.200:FF:000004">
    <property type="entry name" value="neurexin-1 isoform X1"/>
    <property type="match status" value="1"/>
</dbReference>
<evidence type="ECO:0000259" key="12">
    <source>
        <dbReference type="PROSITE" id="PS50026"/>
    </source>
</evidence>
<evidence type="ECO:0000256" key="1">
    <source>
        <dbReference type="ARBA" id="ARBA00004479"/>
    </source>
</evidence>
<feature type="domain" description="Laminin G" evidence="11">
    <location>
        <begin position="306"/>
        <end position="471"/>
    </location>
</feature>
<dbReference type="EMBL" id="VCAZ01000025">
    <property type="protein sequence ID" value="TSL04323.1"/>
    <property type="molecule type" value="Genomic_DNA"/>
</dbReference>
<evidence type="ECO:0000256" key="4">
    <source>
        <dbReference type="ARBA" id="ARBA00022723"/>
    </source>
</evidence>
<keyword evidence="8" id="KW-1015">Disulfide bond</keyword>
<dbReference type="SMART" id="SM00181">
    <property type="entry name" value="EGF"/>
    <property type="match status" value="2"/>
</dbReference>
<evidence type="ECO:0000313" key="13">
    <source>
        <dbReference type="EMBL" id="TSL04323.1"/>
    </source>
</evidence>
<dbReference type="PROSITE" id="PS50025">
    <property type="entry name" value="LAM_G_DOMAIN"/>
    <property type="match status" value="4"/>
</dbReference>
<dbReference type="InterPro" id="IPR050372">
    <property type="entry name" value="Neurexin-related_CASP"/>
</dbReference>
<dbReference type="Proteomes" id="UP000319801">
    <property type="component" value="Unassembled WGS sequence"/>
</dbReference>
<evidence type="ECO:0000256" key="3">
    <source>
        <dbReference type="ARBA" id="ARBA00022692"/>
    </source>
</evidence>
<feature type="domain" description="Laminin G" evidence="11">
    <location>
        <begin position="1"/>
        <end position="67"/>
    </location>
</feature>
<reference evidence="13 14" key="1">
    <citation type="journal article" date="2019" name="Genome Biol. Evol.">
        <title>Whole-Genome Sequencing of the Giant Devil Catfish, Bagarius yarrelli.</title>
        <authorList>
            <person name="Jiang W."/>
            <person name="Lv Y."/>
            <person name="Cheng L."/>
            <person name="Yang K."/>
            <person name="Chao B."/>
            <person name="Wang X."/>
            <person name="Li Y."/>
            <person name="Pan X."/>
            <person name="You X."/>
            <person name="Zhang Y."/>
            <person name="Yang J."/>
            <person name="Li J."/>
            <person name="Zhang X."/>
            <person name="Liu S."/>
            <person name="Sun C."/>
            <person name="Yang J."/>
            <person name="Shi Q."/>
        </authorList>
    </citation>
    <scope>NUCLEOTIDE SEQUENCE [LARGE SCALE GENOMIC DNA]</scope>
    <source>
        <strain evidence="13">JWS20170419001</strain>
        <tissue evidence="13">Muscle</tissue>
    </source>
</reference>
<comment type="subcellular location">
    <subcellularLocation>
        <location evidence="1">Membrane</location>
        <topology evidence="1">Single-pass type I membrane protein</topology>
    </subcellularLocation>
</comment>
<comment type="caution">
    <text evidence="10">Lacks conserved residue(s) required for the propagation of feature annotation.</text>
</comment>
<name>A0A556TX83_BAGYA</name>
<keyword evidence="4" id="KW-0479">Metal-binding</keyword>
<evidence type="ECO:0000256" key="2">
    <source>
        <dbReference type="ARBA" id="ARBA00022536"/>
    </source>
</evidence>
<keyword evidence="5" id="KW-0677">Repeat</keyword>
<comment type="caution">
    <text evidence="13">The sequence shown here is derived from an EMBL/GenBank/DDBJ whole genome shotgun (WGS) entry which is preliminary data.</text>
</comment>
<dbReference type="PANTHER" id="PTHR15036:SF92">
    <property type="entry name" value="NEUREXIN 2A ALPHA"/>
    <property type="match status" value="1"/>
</dbReference>
<dbReference type="AlphaFoldDB" id="A0A556TX83"/>
<feature type="domain" description="Laminin G" evidence="11">
    <location>
        <begin position="485"/>
        <end position="660"/>
    </location>
</feature>
<dbReference type="InterPro" id="IPR000742">
    <property type="entry name" value="EGF"/>
</dbReference>
<dbReference type="FunFam" id="2.10.25.10:FF:000029">
    <property type="entry name" value="neurexin-1 isoform X1"/>
    <property type="match status" value="1"/>
</dbReference>
<dbReference type="CDD" id="cd00110">
    <property type="entry name" value="LamG"/>
    <property type="match status" value="3"/>
</dbReference>
<dbReference type="GO" id="GO:0016020">
    <property type="term" value="C:membrane"/>
    <property type="evidence" value="ECO:0007669"/>
    <property type="project" value="UniProtKB-SubCell"/>
</dbReference>
<evidence type="ECO:0000256" key="9">
    <source>
        <dbReference type="ARBA" id="ARBA00054347"/>
    </source>
</evidence>